<feature type="region of interest" description="Disordered" evidence="1">
    <location>
        <begin position="78"/>
        <end position="115"/>
    </location>
</feature>
<evidence type="ECO:0000256" key="1">
    <source>
        <dbReference type="SAM" id="MobiDB-lite"/>
    </source>
</evidence>
<reference evidence="2 3" key="1">
    <citation type="submission" date="2024-10" db="EMBL/GenBank/DDBJ databases">
        <authorList>
            <person name="Kim D."/>
        </authorList>
    </citation>
    <scope>NUCLEOTIDE SEQUENCE [LARGE SCALE GENOMIC DNA]</scope>
    <source>
        <strain evidence="2">Taebaek</strain>
    </source>
</reference>
<feature type="compositionally biased region" description="Basic and acidic residues" evidence="1">
    <location>
        <begin position="98"/>
        <end position="115"/>
    </location>
</feature>
<comment type="caution">
    <text evidence="2">The sequence shown here is derived from an EMBL/GenBank/DDBJ whole genome shotgun (WGS) entry which is preliminary data.</text>
</comment>
<protein>
    <submittedName>
        <fullName evidence="2">Uncharacterized protein</fullName>
    </submittedName>
</protein>
<gene>
    <name evidence="2" type="ORF">niasHS_003308</name>
</gene>
<accession>A0ABD2KGL1</accession>
<evidence type="ECO:0000313" key="3">
    <source>
        <dbReference type="Proteomes" id="UP001620645"/>
    </source>
</evidence>
<dbReference type="EMBL" id="JBICCN010000026">
    <property type="protein sequence ID" value="KAL3101899.1"/>
    <property type="molecule type" value="Genomic_DNA"/>
</dbReference>
<keyword evidence="3" id="KW-1185">Reference proteome</keyword>
<feature type="region of interest" description="Disordered" evidence="1">
    <location>
        <begin position="1"/>
        <end position="50"/>
    </location>
</feature>
<feature type="compositionally biased region" description="Basic and acidic residues" evidence="1">
    <location>
        <begin position="30"/>
        <end position="50"/>
    </location>
</feature>
<sequence length="115" mass="13408">MRKNARKLATEELKKGGDGTETAKTTKLMKNAEKSEEMEQKVPLKGNKKENVRKLREKYAEEMDKVLGMARKTNLEMEDKLRKMQWQTEEGQSSETVKSQRDSAEKCQNERNSRK</sequence>
<proteinExistence type="predicted"/>
<name>A0ABD2KGL1_HETSC</name>
<dbReference type="AlphaFoldDB" id="A0ABD2KGL1"/>
<feature type="compositionally biased region" description="Basic and acidic residues" evidence="1">
    <location>
        <begin position="8"/>
        <end position="18"/>
    </location>
</feature>
<evidence type="ECO:0000313" key="2">
    <source>
        <dbReference type="EMBL" id="KAL3101899.1"/>
    </source>
</evidence>
<feature type="compositionally biased region" description="Polar residues" evidence="1">
    <location>
        <begin position="85"/>
        <end position="97"/>
    </location>
</feature>
<organism evidence="2 3">
    <name type="scientific">Heterodera schachtii</name>
    <name type="common">Sugarbeet cyst nematode worm</name>
    <name type="synonym">Tylenchus schachtii</name>
    <dbReference type="NCBI Taxonomy" id="97005"/>
    <lineage>
        <taxon>Eukaryota</taxon>
        <taxon>Metazoa</taxon>
        <taxon>Ecdysozoa</taxon>
        <taxon>Nematoda</taxon>
        <taxon>Chromadorea</taxon>
        <taxon>Rhabditida</taxon>
        <taxon>Tylenchina</taxon>
        <taxon>Tylenchomorpha</taxon>
        <taxon>Tylenchoidea</taxon>
        <taxon>Heteroderidae</taxon>
        <taxon>Heteroderinae</taxon>
        <taxon>Heterodera</taxon>
    </lineage>
</organism>
<dbReference type="Proteomes" id="UP001620645">
    <property type="component" value="Unassembled WGS sequence"/>
</dbReference>